<dbReference type="EMBL" id="PFBV01000005">
    <property type="protein sequence ID" value="PIT88175.1"/>
    <property type="molecule type" value="Genomic_DNA"/>
</dbReference>
<feature type="domain" description="Glycosyltransferase subfamily 4-like N-terminal" evidence="2">
    <location>
        <begin position="12"/>
        <end position="176"/>
    </location>
</feature>
<name>A0A2M6W619_9BACT</name>
<dbReference type="Gene3D" id="3.40.50.2000">
    <property type="entry name" value="Glycogen Phosphorylase B"/>
    <property type="match status" value="2"/>
</dbReference>
<evidence type="ECO:0000313" key="3">
    <source>
        <dbReference type="EMBL" id="PIT88175.1"/>
    </source>
</evidence>
<dbReference type="Pfam" id="PF00534">
    <property type="entry name" value="Glycos_transf_1"/>
    <property type="match status" value="1"/>
</dbReference>
<comment type="caution">
    <text evidence="3">The sequence shown here is derived from an EMBL/GenBank/DDBJ whole genome shotgun (WGS) entry which is preliminary data.</text>
</comment>
<dbReference type="Proteomes" id="UP000231426">
    <property type="component" value="Unassembled WGS sequence"/>
</dbReference>
<dbReference type="AlphaFoldDB" id="A0A2M6W619"/>
<dbReference type="PANTHER" id="PTHR45947">
    <property type="entry name" value="SULFOQUINOVOSYL TRANSFERASE SQD2"/>
    <property type="match status" value="1"/>
</dbReference>
<gene>
    <name evidence="3" type="ORF">COU29_04150</name>
</gene>
<dbReference type="CDD" id="cd03808">
    <property type="entry name" value="GT4_CapM-like"/>
    <property type="match status" value="1"/>
</dbReference>
<feature type="domain" description="Glycosyl transferase family 1" evidence="1">
    <location>
        <begin position="180"/>
        <end position="339"/>
    </location>
</feature>
<evidence type="ECO:0008006" key="5">
    <source>
        <dbReference type="Google" id="ProtNLM"/>
    </source>
</evidence>
<dbReference type="InterPro" id="IPR028098">
    <property type="entry name" value="Glyco_trans_4-like_N"/>
</dbReference>
<dbReference type="GO" id="GO:0016757">
    <property type="term" value="F:glycosyltransferase activity"/>
    <property type="evidence" value="ECO:0007669"/>
    <property type="project" value="InterPro"/>
</dbReference>
<organism evidence="3 4">
    <name type="scientific">Candidatus Magasanikbacteria bacterium CG10_big_fil_rev_8_21_14_0_10_36_32</name>
    <dbReference type="NCBI Taxonomy" id="1974646"/>
    <lineage>
        <taxon>Bacteria</taxon>
        <taxon>Candidatus Magasanikiibacteriota</taxon>
    </lineage>
</organism>
<proteinExistence type="predicted"/>
<reference evidence="4" key="1">
    <citation type="submission" date="2017-09" db="EMBL/GenBank/DDBJ databases">
        <title>Depth-based differentiation of microbial function through sediment-hosted aquifers and enrichment of novel symbionts in the deep terrestrial subsurface.</title>
        <authorList>
            <person name="Probst A.J."/>
            <person name="Ladd B."/>
            <person name="Jarett J.K."/>
            <person name="Geller-Mcgrath D.E."/>
            <person name="Sieber C.M.K."/>
            <person name="Emerson J.B."/>
            <person name="Anantharaman K."/>
            <person name="Thomas B.C."/>
            <person name="Malmstrom R."/>
            <person name="Stieglmeier M."/>
            <person name="Klingl A."/>
            <person name="Woyke T."/>
            <person name="Ryan C.M."/>
            <person name="Banfield J.F."/>
        </authorList>
    </citation>
    <scope>NUCLEOTIDE SEQUENCE [LARGE SCALE GENOMIC DNA]</scope>
</reference>
<dbReference type="InterPro" id="IPR050194">
    <property type="entry name" value="Glycosyltransferase_grp1"/>
</dbReference>
<dbReference type="InterPro" id="IPR001296">
    <property type="entry name" value="Glyco_trans_1"/>
</dbReference>
<sequence length="365" mass="41151">MKIFYLITKSEIGGAQTHLVDLCRYFHGRGHEILVMSGGNGWLKEECDKIGVRYQSNSFFSNSVNPLKIYQAIREIKKCANGFKPDIVHCHSSAAAFLGRLAIKGKIKTIYTAHGWGFNVGMNQFLRYSVLLAEKAVAKFTDKYICVSEFVKKLGLKYSLASENKFTVIYNGVKTDGEEIGLKNNDKINLIFVGRLAEPKKPEMVIEAIDFFPQDLKNKIKFTIVGDGPKKEFLQRMVARENVEVDFKGTLSREKSMEELCLADVFVFISAWEGFPYTILEAMSVGLPVVASNVGGVAEVVSENNGFLIKNEICEISEVLLKLVNNKELRLQLGQNGKDRIKKDFSLEKMLDEIDKVYVEMIKVK</sequence>
<accession>A0A2M6W619</accession>
<dbReference type="SUPFAM" id="SSF53756">
    <property type="entry name" value="UDP-Glycosyltransferase/glycogen phosphorylase"/>
    <property type="match status" value="1"/>
</dbReference>
<dbReference type="PANTHER" id="PTHR45947:SF3">
    <property type="entry name" value="SULFOQUINOVOSYL TRANSFERASE SQD2"/>
    <property type="match status" value="1"/>
</dbReference>
<dbReference type="Pfam" id="PF13439">
    <property type="entry name" value="Glyco_transf_4"/>
    <property type="match status" value="1"/>
</dbReference>
<protein>
    <recommendedName>
        <fullName evidence="5">Glycosyltransferase family 1 protein</fullName>
    </recommendedName>
</protein>
<evidence type="ECO:0000259" key="1">
    <source>
        <dbReference type="Pfam" id="PF00534"/>
    </source>
</evidence>
<evidence type="ECO:0000259" key="2">
    <source>
        <dbReference type="Pfam" id="PF13439"/>
    </source>
</evidence>
<evidence type="ECO:0000313" key="4">
    <source>
        <dbReference type="Proteomes" id="UP000231426"/>
    </source>
</evidence>